<dbReference type="InterPro" id="IPR050333">
    <property type="entry name" value="SLRP"/>
</dbReference>
<keyword evidence="5" id="KW-1185">Reference proteome</keyword>
<evidence type="ECO:0000256" key="2">
    <source>
        <dbReference type="ARBA" id="ARBA00022737"/>
    </source>
</evidence>
<dbReference type="Gene3D" id="3.80.10.10">
    <property type="entry name" value="Ribonuclease Inhibitor"/>
    <property type="match status" value="3"/>
</dbReference>
<feature type="signal peptide" evidence="3">
    <location>
        <begin position="1"/>
        <end position="21"/>
    </location>
</feature>
<dbReference type="AlphaFoldDB" id="A0A9X6NF46"/>
<proteinExistence type="predicted"/>
<keyword evidence="1" id="KW-0433">Leucine-rich repeat</keyword>
<reference evidence="5" key="1">
    <citation type="submission" date="2017-01" db="EMBL/GenBank/DDBJ databases">
        <title>Comparative genomics of anhydrobiosis in the tardigrade Hypsibius dujardini.</title>
        <authorList>
            <person name="Yoshida Y."/>
            <person name="Koutsovoulos G."/>
            <person name="Laetsch D."/>
            <person name="Stevens L."/>
            <person name="Kumar S."/>
            <person name="Horikawa D."/>
            <person name="Ishino K."/>
            <person name="Komine S."/>
            <person name="Tomita M."/>
            <person name="Blaxter M."/>
            <person name="Arakawa K."/>
        </authorList>
    </citation>
    <scope>NUCLEOTIDE SEQUENCE [LARGE SCALE GENOMIC DNA]</scope>
    <source>
        <strain evidence="5">Z151</strain>
    </source>
</reference>
<keyword evidence="3" id="KW-0732">Signal</keyword>
<protein>
    <recommendedName>
        <fullName evidence="6">Insulin-like growth factor-binding protein complex acid labile subunit</fullName>
    </recommendedName>
</protein>
<dbReference type="PROSITE" id="PS51450">
    <property type="entry name" value="LRR"/>
    <property type="match status" value="2"/>
</dbReference>
<dbReference type="SUPFAM" id="SSF52058">
    <property type="entry name" value="L domain-like"/>
    <property type="match status" value="2"/>
</dbReference>
<keyword evidence="2" id="KW-0677">Repeat</keyword>
<evidence type="ECO:0000313" key="4">
    <source>
        <dbReference type="EMBL" id="OWA52750.1"/>
    </source>
</evidence>
<evidence type="ECO:0008006" key="6">
    <source>
        <dbReference type="Google" id="ProtNLM"/>
    </source>
</evidence>
<sequence>MKIFQLRSFTLIFCLIIPIEGKCSRLPSGNCWVNCMEKIFDVICNSVTATMVRSDIAVFAGTAQEFRLYIWSSPSITRLSADMFQSVAKQILTLDLQDLINLSTFPEVYTLVNLHRFSVWNSPKLLTLSLELLPPSLYRIALNKIGLTHFTNNFADVLEMPNLQEFVLRNLTIKGWQNDFLNVFPQLSLLEISNSTINLAKEDIFKKEQDSRASSRLEKLGTLATLKLYHNNASKVASHAFFGALLESLIVPTGGEVDLSRNGMAIPSRVFRGGQLSAAVRINMRGNLLEGATGMFASFTQLTELDVSWTNLSPIRGTFSGLPALRTLKLHHNNLQNLWQVDIFDGSASVNLTHLDLSYNDLTILPAPNSSLSRIVSQVTYLNLAGNQLQFYFSNSSGQFGNPHTGIAAFVSLETLILSHNRLTVFQGVHLAPLTKLKVLDISCNPLKFLNKETFMDLPPSLFDVDVSMCIHSPQLPPWIDQDAFTTMPPIKILRMQAGVYKKSVFATLRFSPETTESLEELYFDDNAITTLLIDTIPRLPNLRTLGLSRNMLQSVSAGLFANLPSLRRLDLKGNLIGSLADEFALKSSQQLQQLEDLDLSDNGMRQIAPGAFDGLPSLKVQPLMSEAGVLRAAAATPLDPPDIYNLVLANPDDRLNRRDEHLISLLQVCEVGPDVPDHETYPGLKQYVGVTIHDTDEGDGVSVPDADGLFTLELLPGG</sequence>
<dbReference type="Proteomes" id="UP000192578">
    <property type="component" value="Unassembled WGS sequence"/>
</dbReference>
<dbReference type="OrthoDB" id="676979at2759"/>
<dbReference type="SMART" id="SM00369">
    <property type="entry name" value="LRR_TYP"/>
    <property type="match status" value="9"/>
</dbReference>
<dbReference type="InterPro" id="IPR032675">
    <property type="entry name" value="LRR_dom_sf"/>
</dbReference>
<gene>
    <name evidence="4" type="ORF">BV898_17193</name>
</gene>
<evidence type="ECO:0000256" key="1">
    <source>
        <dbReference type="ARBA" id="ARBA00022614"/>
    </source>
</evidence>
<feature type="chain" id="PRO_5040890335" description="Insulin-like growth factor-binding protein complex acid labile subunit" evidence="3">
    <location>
        <begin position="22"/>
        <end position="719"/>
    </location>
</feature>
<evidence type="ECO:0000313" key="5">
    <source>
        <dbReference type="Proteomes" id="UP000192578"/>
    </source>
</evidence>
<dbReference type="EMBL" id="MTYJ01000284">
    <property type="protein sequence ID" value="OWA52750.1"/>
    <property type="molecule type" value="Genomic_DNA"/>
</dbReference>
<dbReference type="PANTHER" id="PTHR45712:SF22">
    <property type="entry name" value="INSULIN-LIKE GROWTH FACTOR-BINDING PROTEIN COMPLEX ACID LABILE SUBUNIT"/>
    <property type="match status" value="1"/>
</dbReference>
<dbReference type="InterPro" id="IPR001611">
    <property type="entry name" value="Leu-rich_rpt"/>
</dbReference>
<evidence type="ECO:0000256" key="3">
    <source>
        <dbReference type="SAM" id="SignalP"/>
    </source>
</evidence>
<dbReference type="PANTHER" id="PTHR45712">
    <property type="entry name" value="AGAP008170-PA"/>
    <property type="match status" value="1"/>
</dbReference>
<organism evidence="4 5">
    <name type="scientific">Hypsibius exemplaris</name>
    <name type="common">Freshwater tardigrade</name>
    <dbReference type="NCBI Taxonomy" id="2072580"/>
    <lineage>
        <taxon>Eukaryota</taxon>
        <taxon>Metazoa</taxon>
        <taxon>Ecdysozoa</taxon>
        <taxon>Tardigrada</taxon>
        <taxon>Eutardigrada</taxon>
        <taxon>Parachela</taxon>
        <taxon>Hypsibioidea</taxon>
        <taxon>Hypsibiidae</taxon>
        <taxon>Hypsibius</taxon>
    </lineage>
</organism>
<dbReference type="SMART" id="SM00365">
    <property type="entry name" value="LRR_SD22"/>
    <property type="match status" value="3"/>
</dbReference>
<dbReference type="Pfam" id="PF13855">
    <property type="entry name" value="LRR_8"/>
    <property type="match status" value="3"/>
</dbReference>
<dbReference type="Pfam" id="PF13516">
    <property type="entry name" value="LRR_6"/>
    <property type="match status" value="1"/>
</dbReference>
<dbReference type="InterPro" id="IPR003591">
    <property type="entry name" value="Leu-rich_rpt_typical-subtyp"/>
</dbReference>
<name>A0A9X6NF46_HYPEX</name>
<accession>A0A9X6NF46</accession>
<comment type="caution">
    <text evidence="4">The sequence shown here is derived from an EMBL/GenBank/DDBJ whole genome shotgun (WGS) entry which is preliminary data.</text>
</comment>